<proteinExistence type="predicted"/>
<dbReference type="RefSeq" id="WP_019401494.1">
    <property type="nucleotide sequence ID" value="NZ_JACIEN010000001.1"/>
</dbReference>
<protein>
    <recommendedName>
        <fullName evidence="4">Lipoprotein</fullName>
    </recommendedName>
</protein>
<keyword evidence="3" id="KW-1185">Reference proteome</keyword>
<dbReference type="PROSITE" id="PS51257">
    <property type="entry name" value="PROKAR_LIPOPROTEIN"/>
    <property type="match status" value="1"/>
</dbReference>
<feature type="chain" id="PRO_5032829148" description="Lipoprotein" evidence="1">
    <location>
        <begin position="23"/>
        <end position="122"/>
    </location>
</feature>
<evidence type="ECO:0008006" key="4">
    <source>
        <dbReference type="Google" id="ProtNLM"/>
    </source>
</evidence>
<evidence type="ECO:0000256" key="1">
    <source>
        <dbReference type="SAM" id="SignalP"/>
    </source>
</evidence>
<sequence length="122" mass="12495">MMMKNALACATALLLGACSANVGGTAFVNDRSVTVHAGTSEPVLGADGRCTADASLNPATGGPAGIALGMTECALVGLKGQPTDVLIGESGKGQREVQVLYQEPTGKKLYLFTDNRLTRIVE</sequence>
<keyword evidence="1" id="KW-0732">Signal</keyword>
<dbReference type="EMBL" id="JACIEN010000001">
    <property type="protein sequence ID" value="MBB4015676.1"/>
    <property type="molecule type" value="Genomic_DNA"/>
</dbReference>
<dbReference type="AlphaFoldDB" id="A0A840BY20"/>
<organism evidence="2 3">
    <name type="scientific">Chelatococcus caeni</name>
    <dbReference type="NCBI Taxonomy" id="1348468"/>
    <lineage>
        <taxon>Bacteria</taxon>
        <taxon>Pseudomonadati</taxon>
        <taxon>Pseudomonadota</taxon>
        <taxon>Alphaproteobacteria</taxon>
        <taxon>Hyphomicrobiales</taxon>
        <taxon>Chelatococcaceae</taxon>
        <taxon>Chelatococcus</taxon>
    </lineage>
</organism>
<feature type="signal peptide" evidence="1">
    <location>
        <begin position="1"/>
        <end position="22"/>
    </location>
</feature>
<reference evidence="2 3" key="1">
    <citation type="submission" date="2020-08" db="EMBL/GenBank/DDBJ databases">
        <title>Genomic Encyclopedia of Type Strains, Phase IV (KMG-IV): sequencing the most valuable type-strain genomes for metagenomic binning, comparative biology and taxonomic classification.</title>
        <authorList>
            <person name="Goeker M."/>
        </authorList>
    </citation>
    <scope>NUCLEOTIDE SEQUENCE [LARGE SCALE GENOMIC DNA]</scope>
    <source>
        <strain evidence="2 3">DSM 103737</strain>
    </source>
</reference>
<name>A0A840BY20_9HYPH</name>
<evidence type="ECO:0000313" key="2">
    <source>
        <dbReference type="EMBL" id="MBB4015676.1"/>
    </source>
</evidence>
<dbReference type="Proteomes" id="UP000577362">
    <property type="component" value="Unassembled WGS sequence"/>
</dbReference>
<accession>A0A840BY20</accession>
<comment type="caution">
    <text evidence="2">The sequence shown here is derived from an EMBL/GenBank/DDBJ whole genome shotgun (WGS) entry which is preliminary data.</text>
</comment>
<evidence type="ECO:0000313" key="3">
    <source>
        <dbReference type="Proteomes" id="UP000577362"/>
    </source>
</evidence>
<gene>
    <name evidence="2" type="ORF">GGR16_000682</name>
</gene>